<organism evidence="1 2">
    <name type="scientific">Plakobranchus ocellatus</name>
    <dbReference type="NCBI Taxonomy" id="259542"/>
    <lineage>
        <taxon>Eukaryota</taxon>
        <taxon>Metazoa</taxon>
        <taxon>Spiralia</taxon>
        <taxon>Lophotrochozoa</taxon>
        <taxon>Mollusca</taxon>
        <taxon>Gastropoda</taxon>
        <taxon>Heterobranchia</taxon>
        <taxon>Euthyneura</taxon>
        <taxon>Panpulmonata</taxon>
        <taxon>Sacoglossa</taxon>
        <taxon>Placobranchoidea</taxon>
        <taxon>Plakobranchidae</taxon>
        <taxon>Plakobranchus</taxon>
    </lineage>
</organism>
<dbReference type="EMBL" id="BLXT01007988">
    <property type="protein sequence ID" value="GFO45050.1"/>
    <property type="molecule type" value="Genomic_DNA"/>
</dbReference>
<proteinExistence type="predicted"/>
<protein>
    <submittedName>
        <fullName evidence="1">Uncharacterized protein</fullName>
    </submittedName>
</protein>
<gene>
    <name evidence="1" type="ORF">PoB_007155500</name>
</gene>
<name>A0AAV4DMB7_9GAST</name>
<evidence type="ECO:0000313" key="1">
    <source>
        <dbReference type="EMBL" id="GFO45050.1"/>
    </source>
</evidence>
<dbReference type="Proteomes" id="UP000735302">
    <property type="component" value="Unassembled WGS sequence"/>
</dbReference>
<dbReference type="AlphaFoldDB" id="A0AAV4DMB7"/>
<reference evidence="1 2" key="1">
    <citation type="journal article" date="2021" name="Elife">
        <title>Chloroplast acquisition without the gene transfer in kleptoplastic sea slugs, Plakobranchus ocellatus.</title>
        <authorList>
            <person name="Maeda T."/>
            <person name="Takahashi S."/>
            <person name="Yoshida T."/>
            <person name="Shimamura S."/>
            <person name="Takaki Y."/>
            <person name="Nagai Y."/>
            <person name="Toyoda A."/>
            <person name="Suzuki Y."/>
            <person name="Arimoto A."/>
            <person name="Ishii H."/>
            <person name="Satoh N."/>
            <person name="Nishiyama T."/>
            <person name="Hasebe M."/>
            <person name="Maruyama T."/>
            <person name="Minagawa J."/>
            <person name="Obokata J."/>
            <person name="Shigenobu S."/>
        </authorList>
    </citation>
    <scope>NUCLEOTIDE SEQUENCE [LARGE SCALE GENOMIC DNA]</scope>
</reference>
<comment type="caution">
    <text evidence="1">The sequence shown here is derived from an EMBL/GenBank/DDBJ whole genome shotgun (WGS) entry which is preliminary data.</text>
</comment>
<evidence type="ECO:0000313" key="2">
    <source>
        <dbReference type="Proteomes" id="UP000735302"/>
    </source>
</evidence>
<accession>A0AAV4DMB7</accession>
<sequence>MARPNPGISAQVLSCNLSSDIVKSSELDLPRTSKIPPNKSRHRNTLGQHRTYQNANGGSQKEISSQCHLTLYLLLKKKKLGTEKIYIKVNVDLTVDTLRIDIAYSQL</sequence>
<keyword evidence="2" id="KW-1185">Reference proteome</keyword>